<dbReference type="SUPFAM" id="SSF48452">
    <property type="entry name" value="TPR-like"/>
    <property type="match status" value="1"/>
</dbReference>
<evidence type="ECO:0000256" key="3">
    <source>
        <dbReference type="SAM" id="SignalP"/>
    </source>
</evidence>
<feature type="region of interest" description="Disordered" evidence="2">
    <location>
        <begin position="144"/>
        <end position="229"/>
    </location>
</feature>
<dbReference type="InterPro" id="IPR019734">
    <property type="entry name" value="TPR_rpt"/>
</dbReference>
<dbReference type="SMART" id="SM00028">
    <property type="entry name" value="TPR"/>
    <property type="match status" value="3"/>
</dbReference>
<gene>
    <name evidence="4" type="ORF">H9966_03810</name>
</gene>
<dbReference type="InterPro" id="IPR011990">
    <property type="entry name" value="TPR-like_helical_dom_sf"/>
</dbReference>
<dbReference type="EMBL" id="DXBE01000030">
    <property type="protein sequence ID" value="HIZ69000.1"/>
    <property type="molecule type" value="Genomic_DNA"/>
</dbReference>
<sequence length="229" mass="26884">MKTKIYILLLVMHTLTTVTVFAQTDRQLIREGNRAYAKGEWVKAETQYRKALAQNKENPQANYNLACALMAQQKDSMALQQYVTAAQLEQNPMRKAMSYHNIGTIWQNHRQYAQAIDAYKMALRNNPKDNETRYNLALCQKLLKNQPQQDKNKDKNKKEQDKKQNKQDQDKNQDKDKNKNQRQKPDQDKMSRENAEQMLNAAVQSEKATKRKIQKALSQPRKKSLEKNW</sequence>
<evidence type="ECO:0000313" key="5">
    <source>
        <dbReference type="Proteomes" id="UP000824055"/>
    </source>
</evidence>
<keyword evidence="1" id="KW-0802">TPR repeat</keyword>
<feature type="repeat" description="TPR" evidence="1">
    <location>
        <begin position="96"/>
        <end position="129"/>
    </location>
</feature>
<comment type="caution">
    <text evidence="4">The sequence shown here is derived from an EMBL/GenBank/DDBJ whole genome shotgun (WGS) entry which is preliminary data.</text>
</comment>
<feature type="compositionally biased region" description="Basic and acidic residues" evidence="2">
    <location>
        <begin position="150"/>
        <end position="195"/>
    </location>
</feature>
<evidence type="ECO:0000256" key="1">
    <source>
        <dbReference type="PROSITE-ProRule" id="PRU00339"/>
    </source>
</evidence>
<dbReference type="PROSITE" id="PS50005">
    <property type="entry name" value="TPR"/>
    <property type="match status" value="1"/>
</dbReference>
<name>A0A9D2FYC6_9BACT</name>
<evidence type="ECO:0000256" key="2">
    <source>
        <dbReference type="SAM" id="MobiDB-lite"/>
    </source>
</evidence>
<evidence type="ECO:0000313" key="4">
    <source>
        <dbReference type="EMBL" id="HIZ69000.1"/>
    </source>
</evidence>
<organism evidence="4 5">
    <name type="scientific">Candidatus Prevotella avicola</name>
    <dbReference type="NCBI Taxonomy" id="2838738"/>
    <lineage>
        <taxon>Bacteria</taxon>
        <taxon>Pseudomonadati</taxon>
        <taxon>Bacteroidota</taxon>
        <taxon>Bacteroidia</taxon>
        <taxon>Bacteroidales</taxon>
        <taxon>Prevotellaceae</taxon>
        <taxon>Prevotella</taxon>
    </lineage>
</organism>
<feature type="chain" id="PRO_5039490004" evidence="3">
    <location>
        <begin position="23"/>
        <end position="229"/>
    </location>
</feature>
<dbReference type="AlphaFoldDB" id="A0A9D2FYC6"/>
<dbReference type="Pfam" id="PF13432">
    <property type="entry name" value="TPR_16"/>
    <property type="match status" value="1"/>
</dbReference>
<reference evidence="4" key="1">
    <citation type="journal article" date="2021" name="PeerJ">
        <title>Extensive microbial diversity within the chicken gut microbiome revealed by metagenomics and culture.</title>
        <authorList>
            <person name="Gilroy R."/>
            <person name="Ravi A."/>
            <person name="Getino M."/>
            <person name="Pursley I."/>
            <person name="Horton D.L."/>
            <person name="Alikhan N.F."/>
            <person name="Baker D."/>
            <person name="Gharbi K."/>
            <person name="Hall N."/>
            <person name="Watson M."/>
            <person name="Adriaenssens E.M."/>
            <person name="Foster-Nyarko E."/>
            <person name="Jarju S."/>
            <person name="Secka A."/>
            <person name="Antonio M."/>
            <person name="Oren A."/>
            <person name="Chaudhuri R.R."/>
            <person name="La Ragione R."/>
            <person name="Hildebrand F."/>
            <person name="Pallen M.J."/>
        </authorList>
    </citation>
    <scope>NUCLEOTIDE SEQUENCE</scope>
    <source>
        <strain evidence="4">ChiHecec3B27-8219</strain>
    </source>
</reference>
<dbReference type="Pfam" id="PF13414">
    <property type="entry name" value="TPR_11"/>
    <property type="match status" value="1"/>
</dbReference>
<reference evidence="4" key="2">
    <citation type="submission" date="2021-04" db="EMBL/GenBank/DDBJ databases">
        <authorList>
            <person name="Gilroy R."/>
        </authorList>
    </citation>
    <scope>NUCLEOTIDE SEQUENCE</scope>
    <source>
        <strain evidence="4">ChiHecec3B27-8219</strain>
    </source>
</reference>
<feature type="signal peptide" evidence="3">
    <location>
        <begin position="1"/>
        <end position="22"/>
    </location>
</feature>
<dbReference type="Proteomes" id="UP000824055">
    <property type="component" value="Unassembled WGS sequence"/>
</dbReference>
<feature type="compositionally biased region" description="Basic residues" evidence="2">
    <location>
        <begin position="209"/>
        <end position="222"/>
    </location>
</feature>
<proteinExistence type="predicted"/>
<dbReference type="Gene3D" id="1.25.40.10">
    <property type="entry name" value="Tetratricopeptide repeat domain"/>
    <property type="match status" value="2"/>
</dbReference>
<protein>
    <submittedName>
        <fullName evidence="4">Tetratricopeptide repeat protein</fullName>
    </submittedName>
</protein>
<keyword evidence="3" id="KW-0732">Signal</keyword>
<accession>A0A9D2FYC6</accession>